<dbReference type="GO" id="GO:0061458">
    <property type="term" value="P:reproductive system development"/>
    <property type="evidence" value="ECO:0007669"/>
    <property type="project" value="Ensembl"/>
</dbReference>
<dbReference type="GO" id="GO:0007276">
    <property type="term" value="P:gamete generation"/>
    <property type="evidence" value="ECO:0007669"/>
    <property type="project" value="Ensembl"/>
</dbReference>
<dbReference type="PANTHER" id="PTHR35258:SF1">
    <property type="entry name" value="SPERMATOGENESIS-ASSOCIATED PROTEIN 22"/>
    <property type="match status" value="1"/>
</dbReference>
<feature type="compositionally biased region" description="Polar residues" evidence="1">
    <location>
        <begin position="1"/>
        <end position="13"/>
    </location>
</feature>
<accession>K7GFK6</accession>
<reference evidence="2" key="3">
    <citation type="submission" date="2025-08" db="UniProtKB">
        <authorList>
            <consortium name="Ensembl"/>
        </authorList>
    </citation>
    <scope>IDENTIFICATION</scope>
</reference>
<keyword evidence="3" id="KW-1185">Reference proteome</keyword>
<dbReference type="GO" id="GO:0009566">
    <property type="term" value="P:fertilization"/>
    <property type="evidence" value="ECO:0007669"/>
    <property type="project" value="Ensembl"/>
</dbReference>
<dbReference type="InterPro" id="IPR033536">
    <property type="entry name" value="Spata22"/>
</dbReference>
<dbReference type="GO" id="GO:0000711">
    <property type="term" value="P:meiotic DNA repair synthesis"/>
    <property type="evidence" value="ECO:0007669"/>
    <property type="project" value="Ensembl"/>
</dbReference>
<feature type="compositionally biased region" description="Polar residues" evidence="1">
    <location>
        <begin position="30"/>
        <end position="49"/>
    </location>
</feature>
<evidence type="ECO:0000313" key="2">
    <source>
        <dbReference type="Ensembl" id="ENSPSIP00000019067.1"/>
    </source>
</evidence>
<dbReference type="EMBL" id="AGCU01199787">
    <property type="status" value="NOT_ANNOTATED_CDS"/>
    <property type="molecule type" value="Genomic_DNA"/>
</dbReference>
<feature type="region of interest" description="Disordered" evidence="1">
    <location>
        <begin position="1"/>
        <end position="49"/>
    </location>
</feature>
<dbReference type="AlphaFoldDB" id="K7GFK6"/>
<dbReference type="OMA" id="QDHSPAY"/>
<dbReference type="GO" id="GO:0007129">
    <property type="term" value="P:homologous chromosome pairing at meiosis"/>
    <property type="evidence" value="ECO:0007669"/>
    <property type="project" value="Ensembl"/>
</dbReference>
<protein>
    <submittedName>
        <fullName evidence="2">Spermatosis associated 22</fullName>
    </submittedName>
</protein>
<dbReference type="Proteomes" id="UP000007267">
    <property type="component" value="Unassembled WGS sequence"/>
</dbReference>
<dbReference type="Ensembl" id="ENSPSIT00000019155.1">
    <property type="protein sequence ID" value="ENSPSIP00000019067.1"/>
    <property type="gene ID" value="ENSPSIG00000016901.1"/>
</dbReference>
<gene>
    <name evidence="2" type="primary">SPATA22</name>
</gene>
<dbReference type="eggNOG" id="ENOG502RNNP">
    <property type="taxonomic scope" value="Eukaryota"/>
</dbReference>
<sequence length="370" mass="42172">MKRNLSDSSTRSTAGCLPVPLFNQKKRTRQPLTSNPLKNEASTNSVTHSYDFSARTTELGWEVSKPELAQLQKTTNSGQIETSVAPSLLKQQNASKPNISHTGKNLNIMSYREEEKNNSAQVWNRNEHMPPSSRTNLISDSGIIQKFENTSNNLRTVLQPKLPDHYTTSQHIETTVTGQKCSSKGQWPIIPSTMSKSLQDHSPAYTFKHYIQENKVNGKQFDHVPEDKTIQKIPAYQLKLKEKDNSLRIICAVIESMKHWSQYTYKIALLFEVLGTLDSAVTPGAYGAKSFVLKDGKESLPCVFYEIDRDLPRLIRGHVHRCMGNYDKKRNVFKCVSVRPTTVVEQRTFKEFVKISDIEMREYVKTMNEI</sequence>
<proteinExistence type="predicted"/>
<name>K7GFK6_PELSI</name>
<dbReference type="PANTHER" id="PTHR35258">
    <property type="entry name" value="SPERMATOGENESIS-ASSOCIATED PROTEIN 22"/>
    <property type="match status" value="1"/>
</dbReference>
<evidence type="ECO:0000256" key="1">
    <source>
        <dbReference type="SAM" id="MobiDB-lite"/>
    </source>
</evidence>
<evidence type="ECO:0000313" key="3">
    <source>
        <dbReference type="Proteomes" id="UP000007267"/>
    </source>
</evidence>
<dbReference type="HOGENOM" id="CLU_050539_0_1_1"/>
<reference evidence="3" key="1">
    <citation type="submission" date="2011-10" db="EMBL/GenBank/DDBJ databases">
        <authorList>
            <consortium name="Soft-shell Turtle Genome Consortium"/>
        </authorList>
    </citation>
    <scope>NUCLEOTIDE SEQUENCE [LARGE SCALE GENOMIC DNA]</scope>
    <source>
        <strain evidence="3">Daiwa-1</strain>
    </source>
</reference>
<organism evidence="2 3">
    <name type="scientific">Pelodiscus sinensis</name>
    <name type="common">Chinese softshell turtle</name>
    <name type="synonym">Trionyx sinensis</name>
    <dbReference type="NCBI Taxonomy" id="13735"/>
    <lineage>
        <taxon>Eukaryota</taxon>
        <taxon>Metazoa</taxon>
        <taxon>Chordata</taxon>
        <taxon>Craniata</taxon>
        <taxon>Vertebrata</taxon>
        <taxon>Euteleostomi</taxon>
        <taxon>Archelosauria</taxon>
        <taxon>Testudinata</taxon>
        <taxon>Testudines</taxon>
        <taxon>Cryptodira</taxon>
        <taxon>Trionychia</taxon>
        <taxon>Trionychidae</taxon>
        <taxon>Pelodiscus</taxon>
    </lineage>
</organism>
<reference evidence="2" key="4">
    <citation type="submission" date="2025-09" db="UniProtKB">
        <authorList>
            <consortium name="Ensembl"/>
        </authorList>
    </citation>
    <scope>IDENTIFICATION</scope>
</reference>
<reference evidence="3" key="2">
    <citation type="journal article" date="2013" name="Nat. Genet.">
        <title>The draft genomes of soft-shell turtle and green sea turtle yield insights into the development and evolution of the turtle-specific body plan.</title>
        <authorList>
            <person name="Wang Z."/>
            <person name="Pascual-Anaya J."/>
            <person name="Zadissa A."/>
            <person name="Li W."/>
            <person name="Niimura Y."/>
            <person name="Huang Z."/>
            <person name="Li C."/>
            <person name="White S."/>
            <person name="Xiong Z."/>
            <person name="Fang D."/>
            <person name="Wang B."/>
            <person name="Ming Y."/>
            <person name="Chen Y."/>
            <person name="Zheng Y."/>
            <person name="Kuraku S."/>
            <person name="Pignatelli M."/>
            <person name="Herrero J."/>
            <person name="Beal K."/>
            <person name="Nozawa M."/>
            <person name="Li Q."/>
            <person name="Wang J."/>
            <person name="Zhang H."/>
            <person name="Yu L."/>
            <person name="Shigenobu S."/>
            <person name="Wang J."/>
            <person name="Liu J."/>
            <person name="Flicek P."/>
            <person name="Searle S."/>
            <person name="Wang J."/>
            <person name="Kuratani S."/>
            <person name="Yin Y."/>
            <person name="Aken B."/>
            <person name="Zhang G."/>
            <person name="Irie N."/>
        </authorList>
    </citation>
    <scope>NUCLEOTIDE SEQUENCE [LARGE SCALE GENOMIC DNA]</scope>
    <source>
        <strain evidence="3">Daiwa-1</strain>
    </source>
</reference>
<dbReference type="GeneTree" id="ENSGT00390000018151"/>
<dbReference type="STRING" id="13735.ENSPSIP00000019067"/>
<dbReference type="GO" id="GO:0005694">
    <property type="term" value="C:chromosome"/>
    <property type="evidence" value="ECO:0007669"/>
    <property type="project" value="Ensembl"/>
</dbReference>
<dbReference type="GO" id="GO:0051445">
    <property type="term" value="P:regulation of meiotic cell cycle"/>
    <property type="evidence" value="ECO:0007669"/>
    <property type="project" value="Ensembl"/>
</dbReference>